<dbReference type="RefSeq" id="XP_041186219.1">
    <property type="nucleotide sequence ID" value="XM_041333689.1"/>
</dbReference>
<gene>
    <name evidence="2" type="ORF">BJ212DRAFT_1304896</name>
</gene>
<name>A0A9P7J4H2_9AGAM</name>
<organism evidence="2 3">
    <name type="scientific">Suillus subaureus</name>
    <dbReference type="NCBI Taxonomy" id="48587"/>
    <lineage>
        <taxon>Eukaryota</taxon>
        <taxon>Fungi</taxon>
        <taxon>Dikarya</taxon>
        <taxon>Basidiomycota</taxon>
        <taxon>Agaricomycotina</taxon>
        <taxon>Agaricomycetes</taxon>
        <taxon>Agaricomycetidae</taxon>
        <taxon>Boletales</taxon>
        <taxon>Suillineae</taxon>
        <taxon>Suillaceae</taxon>
        <taxon>Suillus</taxon>
    </lineage>
</organism>
<keyword evidence="1" id="KW-0472">Membrane</keyword>
<keyword evidence="1" id="KW-0812">Transmembrane</keyword>
<comment type="caution">
    <text evidence="2">The sequence shown here is derived from an EMBL/GenBank/DDBJ whole genome shotgun (WGS) entry which is preliminary data.</text>
</comment>
<dbReference type="Proteomes" id="UP000807769">
    <property type="component" value="Unassembled WGS sequence"/>
</dbReference>
<protein>
    <submittedName>
        <fullName evidence="2">Uncharacterized protein</fullName>
    </submittedName>
</protein>
<evidence type="ECO:0000313" key="2">
    <source>
        <dbReference type="EMBL" id="KAG1802317.1"/>
    </source>
</evidence>
<evidence type="ECO:0000313" key="3">
    <source>
        <dbReference type="Proteomes" id="UP000807769"/>
    </source>
</evidence>
<keyword evidence="3" id="KW-1185">Reference proteome</keyword>
<sequence length="108" mass="12048">MWYKLVNAKVANPLFCVLGSHGLGIGSWVTGMFMLKVIRHGSKNLYLQVQHQWHKQLVQGCVNCWRKCTQGSANVQWLPLKLGCTGVHVEQQMRGTSKGPEEAELGVS</sequence>
<dbReference type="AlphaFoldDB" id="A0A9P7J4H2"/>
<dbReference type="GeneID" id="64627706"/>
<proteinExistence type="predicted"/>
<reference evidence="2" key="1">
    <citation type="journal article" date="2020" name="New Phytol.">
        <title>Comparative genomics reveals dynamic genome evolution in host specialist ectomycorrhizal fungi.</title>
        <authorList>
            <person name="Lofgren L.A."/>
            <person name="Nguyen N.H."/>
            <person name="Vilgalys R."/>
            <person name="Ruytinx J."/>
            <person name="Liao H.L."/>
            <person name="Branco S."/>
            <person name="Kuo A."/>
            <person name="LaButti K."/>
            <person name="Lipzen A."/>
            <person name="Andreopoulos W."/>
            <person name="Pangilinan J."/>
            <person name="Riley R."/>
            <person name="Hundley H."/>
            <person name="Na H."/>
            <person name="Barry K."/>
            <person name="Grigoriev I.V."/>
            <person name="Stajich J.E."/>
            <person name="Kennedy P.G."/>
        </authorList>
    </citation>
    <scope>NUCLEOTIDE SEQUENCE</scope>
    <source>
        <strain evidence="2">MN1</strain>
    </source>
</reference>
<keyword evidence="1" id="KW-1133">Transmembrane helix</keyword>
<accession>A0A9P7J4H2</accession>
<dbReference type="EMBL" id="JABBWG010000083">
    <property type="protein sequence ID" value="KAG1802317.1"/>
    <property type="molecule type" value="Genomic_DNA"/>
</dbReference>
<feature type="transmembrane region" description="Helical" evidence="1">
    <location>
        <begin position="12"/>
        <end position="35"/>
    </location>
</feature>
<evidence type="ECO:0000256" key="1">
    <source>
        <dbReference type="SAM" id="Phobius"/>
    </source>
</evidence>